<dbReference type="EMBL" id="JAUUTY010000007">
    <property type="protein sequence ID" value="KAK1604649.1"/>
    <property type="molecule type" value="Genomic_DNA"/>
</dbReference>
<evidence type="ECO:0000256" key="1">
    <source>
        <dbReference type="SAM" id="MobiDB-lite"/>
    </source>
</evidence>
<feature type="domain" description="Reverse transcriptase Ty1/copia-type" evidence="2">
    <location>
        <begin position="521"/>
        <end position="598"/>
    </location>
</feature>
<gene>
    <name evidence="3" type="ORF">QYE76_028322</name>
</gene>
<keyword evidence="4" id="KW-1185">Reference proteome</keyword>
<comment type="caution">
    <text evidence="3">The sequence shown here is derived from an EMBL/GenBank/DDBJ whole genome shotgun (WGS) entry which is preliminary data.</text>
</comment>
<name>A0AAD8QP21_LOLMU</name>
<accession>A0AAD8QP21</accession>
<feature type="compositionally biased region" description="Polar residues" evidence="1">
    <location>
        <begin position="214"/>
        <end position="230"/>
    </location>
</feature>
<protein>
    <recommendedName>
        <fullName evidence="2">Reverse transcriptase Ty1/copia-type domain-containing protein</fullName>
    </recommendedName>
</protein>
<dbReference type="PANTHER" id="PTHR47481:SF10">
    <property type="entry name" value="COPIA-LIKE POLYPROTEIN_RETROTRANSPOSON"/>
    <property type="match status" value="1"/>
</dbReference>
<sequence>MSSPGHLDATSGALVSLPAGSLPAGGVTRSNAPVVLSLDDANYTKWSIYMKASIGRAGLIGHVDGTTAANPADPTEDVADKVLSRKQTARQLWLSLLELFSANKASKAIYLDNDFRQLVQGASSIAEYCRRQKQLADALADNDSPVSNRALVLNTLRGLGPRFASAATVISMTDPLPTFVRARSMLLMEEMQQANAASNAVSTALVAQARPSAPSCTGTACRGDSSSTGSGKPFTKQKKNKPQNGGGSTTQRPATPAPSGPWVCFSPGNWQWRAPGILGPRPAAPQAYHTTAAPLFQSAPSSSSTPTWDNSALIAALNSLALGRLVSDCCCRSHGTAGAATSARLPLHRPGQTTCGTGYRCRPRSSSGRSPGCTGSRAGCPCHQAGCTGCPAGCPGQTTFGTGYCCRPRSSHGRSPGCTGSCAGCPGHQASCTGCPAGCPGHPAGRTGYHAGCLGHQAGCTSCCAGYRGLFICRTANLLHDLVIDPCCTVCCGTCGYSHEAMQDPNWRSAMADEHHALLNNNTWSLVPRPPGANIVTGKWIFRHKFHSDGTLARYKARWVVRGYSQHPGIDYDEMFSLVVKPATIRLVLTIAVSSSWPTRSA</sequence>
<evidence type="ECO:0000313" key="4">
    <source>
        <dbReference type="Proteomes" id="UP001231189"/>
    </source>
</evidence>
<dbReference type="PANTHER" id="PTHR47481">
    <property type="match status" value="1"/>
</dbReference>
<reference evidence="3" key="1">
    <citation type="submission" date="2023-07" db="EMBL/GenBank/DDBJ databases">
        <title>A chromosome-level genome assembly of Lolium multiflorum.</title>
        <authorList>
            <person name="Chen Y."/>
            <person name="Copetti D."/>
            <person name="Kolliker R."/>
            <person name="Studer B."/>
        </authorList>
    </citation>
    <scope>NUCLEOTIDE SEQUENCE</scope>
    <source>
        <strain evidence="3">02402/16</strain>
        <tissue evidence="3">Leaf</tissue>
    </source>
</reference>
<dbReference type="Pfam" id="PF07727">
    <property type="entry name" value="RVT_2"/>
    <property type="match status" value="1"/>
</dbReference>
<proteinExistence type="predicted"/>
<evidence type="ECO:0000313" key="3">
    <source>
        <dbReference type="EMBL" id="KAK1604649.1"/>
    </source>
</evidence>
<dbReference type="Proteomes" id="UP001231189">
    <property type="component" value="Unassembled WGS sequence"/>
</dbReference>
<organism evidence="3 4">
    <name type="scientific">Lolium multiflorum</name>
    <name type="common">Italian ryegrass</name>
    <name type="synonym">Lolium perenne subsp. multiflorum</name>
    <dbReference type="NCBI Taxonomy" id="4521"/>
    <lineage>
        <taxon>Eukaryota</taxon>
        <taxon>Viridiplantae</taxon>
        <taxon>Streptophyta</taxon>
        <taxon>Embryophyta</taxon>
        <taxon>Tracheophyta</taxon>
        <taxon>Spermatophyta</taxon>
        <taxon>Magnoliopsida</taxon>
        <taxon>Liliopsida</taxon>
        <taxon>Poales</taxon>
        <taxon>Poaceae</taxon>
        <taxon>BOP clade</taxon>
        <taxon>Pooideae</taxon>
        <taxon>Poodae</taxon>
        <taxon>Poeae</taxon>
        <taxon>Poeae Chloroplast Group 2 (Poeae type)</taxon>
        <taxon>Loliodinae</taxon>
        <taxon>Loliinae</taxon>
        <taxon>Lolium</taxon>
    </lineage>
</organism>
<dbReference type="AlphaFoldDB" id="A0AAD8QP21"/>
<dbReference type="Pfam" id="PF14223">
    <property type="entry name" value="Retrotran_gag_2"/>
    <property type="match status" value="1"/>
</dbReference>
<feature type="region of interest" description="Disordered" evidence="1">
    <location>
        <begin position="213"/>
        <end position="260"/>
    </location>
</feature>
<dbReference type="InterPro" id="IPR013103">
    <property type="entry name" value="RVT_2"/>
</dbReference>
<evidence type="ECO:0000259" key="2">
    <source>
        <dbReference type="Pfam" id="PF07727"/>
    </source>
</evidence>